<dbReference type="SMART" id="SM00062">
    <property type="entry name" value="PBPb"/>
    <property type="match status" value="1"/>
</dbReference>
<dbReference type="InterPro" id="IPR050469">
    <property type="entry name" value="Diguanylate_Cyclase"/>
</dbReference>
<comment type="cofactor">
    <cofactor evidence="1">
        <name>Mg(2+)</name>
        <dbReference type="ChEBI" id="CHEBI:18420"/>
    </cofactor>
</comment>
<dbReference type="InterPro" id="IPR000160">
    <property type="entry name" value="GGDEF_dom"/>
</dbReference>
<dbReference type="PANTHER" id="PTHR45138">
    <property type="entry name" value="REGULATORY COMPONENTS OF SENSORY TRANSDUCTION SYSTEM"/>
    <property type="match status" value="1"/>
</dbReference>
<sequence length="717" mass="81469">MAKEKGFYKEVGLDVDIREFDHSTDLVGDVLSGKSDFAVGRSSLMIEKAAGHDIVALFAAFQQSPLMLLSKADRNINTPKDLKGHRIMLTQDAEQVAEVLAMLLQAGLRDSDYEHQSHSFNLQDLIDDKTDAMGSYVSNEPYQLQQLGIPYTTIHPADYGFDMYADILFTSRRMVNERPGITHRFYEASIRGWRYAFDHIQETAALIHARYNSQQRSVEALEFEGRALKALAFDDQGQFGTLSQKKFDGMAKLYLITGALEPNYDIRDFIYQPEGLKLSLRERQYLSRLNNITLCAYSNWMPYEGITDNLYQGLVADYMTLLAQKLNVTLTVMPTDSAAQTLNMMRSGLCDLVPAAMATPKGGRYLAFSTPYLSMPAVVAVHDRSTYGETSEELGDKRLAVRVDSVFLEILRNRYPNATILPVNTVSEGLKRVETQDVFGFIDAPASISHTLQKEHMLGITLYDTLNDQWDISVAVRRDNQVLLDVFNNAIANLSPREHNSIANQWLNINYAYKVDYTHIWLIGAAFCLLILLIAYRYKVISDYNTRLKFMAQHDPLTGIYNRNKLYEYLNNEQRLYQRYQRHFAVIFFDVDDFKQVNDSYGHNEGDRALSQLASIVNQELRETDHFGRWGGEEFLIVLPEARLSTALLIAEKLRQAIASYDFHFDNHPITCSFGIAEVQEDDTIEALIHRADEALYLAKSEGKNCTRCAQPSAESA</sequence>
<dbReference type="Proteomes" id="UP000640333">
    <property type="component" value="Unassembled WGS sequence"/>
</dbReference>
<evidence type="ECO:0000256" key="3">
    <source>
        <dbReference type="ARBA" id="ARBA00034247"/>
    </source>
</evidence>
<evidence type="ECO:0000313" key="6">
    <source>
        <dbReference type="EMBL" id="MBE9399007.1"/>
    </source>
</evidence>
<dbReference type="EC" id="2.7.7.65" evidence="2"/>
<dbReference type="SMART" id="SM00267">
    <property type="entry name" value="GGDEF"/>
    <property type="match status" value="1"/>
</dbReference>
<gene>
    <name evidence="6" type="ORF">IOQ59_17245</name>
</gene>
<feature type="domain" description="GGDEF" evidence="5">
    <location>
        <begin position="582"/>
        <end position="712"/>
    </location>
</feature>
<accession>A0A8J7FF93</accession>
<dbReference type="GO" id="GO:0052621">
    <property type="term" value="F:diguanylate cyclase activity"/>
    <property type="evidence" value="ECO:0007669"/>
    <property type="project" value="UniProtKB-EC"/>
</dbReference>
<protein>
    <recommendedName>
        <fullName evidence="2">diguanylate cyclase</fullName>
        <ecNumber evidence="2">2.7.7.65</ecNumber>
    </recommendedName>
</protein>
<dbReference type="PROSITE" id="PS50887">
    <property type="entry name" value="GGDEF"/>
    <property type="match status" value="1"/>
</dbReference>
<dbReference type="NCBIfam" id="TIGR00254">
    <property type="entry name" value="GGDEF"/>
    <property type="match status" value="1"/>
</dbReference>
<evidence type="ECO:0000313" key="7">
    <source>
        <dbReference type="Proteomes" id="UP000640333"/>
    </source>
</evidence>
<evidence type="ECO:0000256" key="1">
    <source>
        <dbReference type="ARBA" id="ARBA00001946"/>
    </source>
</evidence>
<dbReference type="FunFam" id="3.30.70.270:FF:000001">
    <property type="entry name" value="Diguanylate cyclase domain protein"/>
    <property type="match status" value="1"/>
</dbReference>
<dbReference type="InterPro" id="IPR001638">
    <property type="entry name" value="Solute-binding_3/MltF_N"/>
</dbReference>
<dbReference type="InterPro" id="IPR029787">
    <property type="entry name" value="Nucleotide_cyclase"/>
</dbReference>
<dbReference type="SUPFAM" id="SSF55073">
    <property type="entry name" value="Nucleotide cyclase"/>
    <property type="match status" value="1"/>
</dbReference>
<name>A0A8J7FF93_9GAMM</name>
<dbReference type="SUPFAM" id="SSF53850">
    <property type="entry name" value="Periplasmic binding protein-like II"/>
    <property type="match status" value="2"/>
</dbReference>
<proteinExistence type="predicted"/>
<dbReference type="Gene3D" id="3.30.70.270">
    <property type="match status" value="1"/>
</dbReference>
<dbReference type="AlphaFoldDB" id="A0A8J7FF93"/>
<keyword evidence="4" id="KW-0812">Transmembrane</keyword>
<dbReference type="Pfam" id="PF00990">
    <property type="entry name" value="GGDEF"/>
    <property type="match status" value="1"/>
</dbReference>
<dbReference type="Gene3D" id="3.40.190.10">
    <property type="entry name" value="Periplasmic binding protein-like II"/>
    <property type="match status" value="4"/>
</dbReference>
<keyword evidence="4" id="KW-0472">Membrane</keyword>
<evidence type="ECO:0000256" key="4">
    <source>
        <dbReference type="SAM" id="Phobius"/>
    </source>
</evidence>
<dbReference type="GO" id="GO:0043709">
    <property type="term" value="P:cell adhesion involved in single-species biofilm formation"/>
    <property type="evidence" value="ECO:0007669"/>
    <property type="project" value="TreeGrafter"/>
</dbReference>
<dbReference type="GO" id="GO:0005886">
    <property type="term" value="C:plasma membrane"/>
    <property type="evidence" value="ECO:0007669"/>
    <property type="project" value="TreeGrafter"/>
</dbReference>
<dbReference type="CDD" id="cd13708">
    <property type="entry name" value="PBP2_BvgS_like_1"/>
    <property type="match status" value="1"/>
</dbReference>
<dbReference type="EMBL" id="JADEYS010000021">
    <property type="protein sequence ID" value="MBE9399007.1"/>
    <property type="molecule type" value="Genomic_DNA"/>
</dbReference>
<keyword evidence="4" id="KW-1133">Transmembrane helix</keyword>
<dbReference type="CDD" id="cd01949">
    <property type="entry name" value="GGDEF"/>
    <property type="match status" value="1"/>
</dbReference>
<evidence type="ECO:0000256" key="2">
    <source>
        <dbReference type="ARBA" id="ARBA00012528"/>
    </source>
</evidence>
<dbReference type="PANTHER" id="PTHR45138:SF9">
    <property type="entry name" value="DIGUANYLATE CYCLASE DGCM-RELATED"/>
    <property type="match status" value="1"/>
</dbReference>
<keyword evidence="7" id="KW-1185">Reference proteome</keyword>
<evidence type="ECO:0000259" key="5">
    <source>
        <dbReference type="PROSITE" id="PS50887"/>
    </source>
</evidence>
<comment type="catalytic activity">
    <reaction evidence="3">
        <text>2 GTP = 3',3'-c-di-GMP + 2 diphosphate</text>
        <dbReference type="Rhea" id="RHEA:24898"/>
        <dbReference type="ChEBI" id="CHEBI:33019"/>
        <dbReference type="ChEBI" id="CHEBI:37565"/>
        <dbReference type="ChEBI" id="CHEBI:58805"/>
        <dbReference type="EC" id="2.7.7.65"/>
    </reaction>
</comment>
<organism evidence="6 7">
    <name type="scientific">Pontibacterium sinense</name>
    <dbReference type="NCBI Taxonomy" id="2781979"/>
    <lineage>
        <taxon>Bacteria</taxon>
        <taxon>Pseudomonadati</taxon>
        <taxon>Pseudomonadota</taxon>
        <taxon>Gammaproteobacteria</taxon>
        <taxon>Oceanospirillales</taxon>
        <taxon>Oceanospirillaceae</taxon>
        <taxon>Pontibacterium</taxon>
    </lineage>
</organism>
<feature type="transmembrane region" description="Helical" evidence="4">
    <location>
        <begin position="520"/>
        <end position="538"/>
    </location>
</feature>
<dbReference type="Pfam" id="PF09084">
    <property type="entry name" value="NMT1"/>
    <property type="match status" value="1"/>
</dbReference>
<dbReference type="Pfam" id="PF00497">
    <property type="entry name" value="SBP_bac_3"/>
    <property type="match status" value="1"/>
</dbReference>
<dbReference type="GO" id="GO:1902201">
    <property type="term" value="P:negative regulation of bacterial-type flagellum-dependent cell motility"/>
    <property type="evidence" value="ECO:0007669"/>
    <property type="project" value="TreeGrafter"/>
</dbReference>
<dbReference type="InterPro" id="IPR015168">
    <property type="entry name" value="SsuA/THI5"/>
</dbReference>
<comment type="caution">
    <text evidence="6">The sequence shown here is derived from an EMBL/GenBank/DDBJ whole genome shotgun (WGS) entry which is preliminary data.</text>
</comment>
<reference evidence="6" key="1">
    <citation type="submission" date="2020-10" db="EMBL/GenBank/DDBJ databases">
        <title>Bacterium isolated from coastal waters sediment.</title>
        <authorList>
            <person name="Chen R.-J."/>
            <person name="Lu D.-C."/>
            <person name="Zhu K.-L."/>
            <person name="Du Z.-J."/>
        </authorList>
    </citation>
    <scope>NUCLEOTIDE SEQUENCE</scope>
    <source>
        <strain evidence="6">N1Y112</strain>
    </source>
</reference>
<dbReference type="InterPro" id="IPR043128">
    <property type="entry name" value="Rev_trsase/Diguanyl_cyclase"/>
</dbReference>